<comment type="subunit">
    <text evidence="7">Monomer.</text>
</comment>
<dbReference type="AlphaFoldDB" id="A0A0X9VU33"/>
<dbReference type="PANTHER" id="PTHR23417">
    <property type="entry name" value="3-DEOXY-D-MANNO-OCTULOSONIC-ACID TRANSFERASE/TRNA GUANINE-N 7 - -METHYLTRANSFERASE"/>
    <property type="match status" value="1"/>
</dbReference>
<dbReference type="InterPro" id="IPR003358">
    <property type="entry name" value="tRNA_(Gua-N-7)_MeTrfase_Trmb"/>
</dbReference>
<proteinExistence type="inferred from homology"/>
<comment type="caution">
    <text evidence="7">Lacks conserved residue(s) required for the propagation of feature annotation.</text>
</comment>
<dbReference type="RefSeq" id="WP_066282891.1">
    <property type="nucleotide sequence ID" value="NZ_CP013920.1"/>
</dbReference>
<keyword evidence="9" id="KW-1185">Reference proteome</keyword>
<feature type="binding site" evidence="7">
    <location>
        <begin position="208"/>
        <end position="211"/>
    </location>
    <ligand>
        <name>substrate</name>
    </ligand>
</feature>
<comment type="similarity">
    <text evidence="7">Belongs to the class I-like SAM-binding methyltransferase superfamily. TrmB family.</text>
</comment>
<evidence type="ECO:0000256" key="2">
    <source>
        <dbReference type="ARBA" id="ARBA00003015"/>
    </source>
</evidence>
<dbReference type="Pfam" id="PF02390">
    <property type="entry name" value="Methyltransf_4"/>
    <property type="match status" value="1"/>
</dbReference>
<dbReference type="OrthoDB" id="9802090at2"/>
<dbReference type="SUPFAM" id="SSF53335">
    <property type="entry name" value="S-adenosyl-L-methionine-dependent methyltransferases"/>
    <property type="match status" value="1"/>
</dbReference>
<dbReference type="HAMAP" id="MF_01057">
    <property type="entry name" value="tRNA_methyltr_TrmB"/>
    <property type="match status" value="1"/>
</dbReference>
<comment type="pathway">
    <text evidence="7">tRNA modification; N(7)-methylguanine-tRNA biosynthesis.</text>
</comment>
<accession>A0A0X9VU33</accession>
<dbReference type="GO" id="GO:0043527">
    <property type="term" value="C:tRNA methyltransferase complex"/>
    <property type="evidence" value="ECO:0007669"/>
    <property type="project" value="TreeGrafter"/>
</dbReference>
<dbReference type="Gene3D" id="3.40.50.150">
    <property type="entry name" value="Vaccinia Virus protein VP39"/>
    <property type="match status" value="1"/>
</dbReference>
<dbReference type="InterPro" id="IPR055361">
    <property type="entry name" value="tRNA_methyltr_TrmB_bact"/>
</dbReference>
<feature type="binding site" evidence="7">
    <location>
        <position position="112"/>
    </location>
    <ligand>
        <name>S-adenosyl-L-methionine</name>
        <dbReference type="ChEBI" id="CHEBI:59789"/>
    </ligand>
</feature>
<dbReference type="PATRIC" id="fig|634113.3.peg.150"/>
<evidence type="ECO:0000256" key="5">
    <source>
        <dbReference type="ARBA" id="ARBA00022691"/>
    </source>
</evidence>
<organism evidence="8 9">
    <name type="scientific">Candidatus Arsenophonus lipoptenae</name>
    <dbReference type="NCBI Taxonomy" id="634113"/>
    <lineage>
        <taxon>Bacteria</taxon>
        <taxon>Pseudomonadati</taxon>
        <taxon>Pseudomonadota</taxon>
        <taxon>Gammaproteobacteria</taxon>
        <taxon>Enterobacterales</taxon>
        <taxon>Morganellaceae</taxon>
        <taxon>Arsenophonus</taxon>
    </lineage>
</organism>
<feature type="binding site" evidence="7">
    <location>
        <position position="60"/>
    </location>
    <ligand>
        <name>S-adenosyl-L-methionine</name>
        <dbReference type="ChEBI" id="CHEBI:59789"/>
    </ligand>
</feature>
<keyword evidence="3 7" id="KW-0489">Methyltransferase</keyword>
<keyword evidence="4 7" id="KW-0808">Transferase</keyword>
<dbReference type="Proteomes" id="UP000069926">
    <property type="component" value="Chromosome"/>
</dbReference>
<name>A0A0X9VU33_9GAMM</name>
<dbReference type="STRING" id="634113.AUT07_00155"/>
<protein>
    <recommendedName>
        <fullName evidence="7">tRNA (guanine-N(7)-)-methyltransferase</fullName>
        <ecNumber evidence="7">2.1.1.33</ecNumber>
    </recommendedName>
    <alternativeName>
        <fullName evidence="7">tRNA (guanine(46)-N(7))-methyltransferase</fullName>
    </alternativeName>
    <alternativeName>
        <fullName evidence="7">tRNA(m7G46)-methyltransferase</fullName>
    </alternativeName>
</protein>
<feature type="binding site" evidence="7">
    <location>
        <position position="139"/>
    </location>
    <ligand>
        <name>substrate</name>
    </ligand>
</feature>
<dbReference type="KEGG" id="asy:AUT07_00155"/>
<dbReference type="GO" id="GO:0008176">
    <property type="term" value="F:tRNA (guanine(46)-N7)-methyltransferase activity"/>
    <property type="evidence" value="ECO:0007669"/>
    <property type="project" value="UniProtKB-UniRule"/>
</dbReference>
<keyword evidence="5 7" id="KW-0949">S-adenosyl-L-methionine</keyword>
<reference evidence="8 9" key="1">
    <citation type="submission" date="2016-01" db="EMBL/GenBank/DDBJ databases">
        <title>Genome sequence of Ca. Arsenophonus lipopteni, the exclusive symbiont of a blood sucking fly Lipoptena cervi (Diptera: Hippoboscidae).</title>
        <authorList>
            <person name="Novakova E."/>
            <person name="Hypsa V."/>
            <person name="Nguyen P."/>
            <person name="Husnik F."/>
            <person name="Darby A.C."/>
        </authorList>
    </citation>
    <scope>NUCLEOTIDE SEQUENCE [LARGE SCALE GENOMIC DNA]</scope>
    <source>
        <strain evidence="8 9">CB</strain>
    </source>
</reference>
<dbReference type="UniPathway" id="UPA00989"/>
<sequence>MSKNGKIVNRICSFVIRQRRLTYQQKFTLQKLWPNLGVNYTDQLLSFDRLFCNIAPIILEIGFGIGTSLIYTAQQNSTKNFLGIEVYTPGVIKCLLSAHNYNLNNLRIICHDAIEVLEKMIPNNSLNMVQLFFSDPWPKKRHHKRRLVQPYFAKLILHKLELGGVFHIATDWYPYANHILDVMCQISNYKNLSVSGNYIERPVTRPMTKFEIKGKKLGHKIFDLMFKKIK</sequence>
<evidence type="ECO:0000256" key="4">
    <source>
        <dbReference type="ARBA" id="ARBA00022679"/>
    </source>
</evidence>
<evidence type="ECO:0000256" key="6">
    <source>
        <dbReference type="ARBA" id="ARBA00022694"/>
    </source>
</evidence>
<feature type="binding site" evidence="7">
    <location>
        <position position="85"/>
    </location>
    <ligand>
        <name>S-adenosyl-L-methionine</name>
        <dbReference type="ChEBI" id="CHEBI:59789"/>
    </ligand>
</feature>
<feature type="binding site" evidence="7">
    <location>
        <position position="171"/>
    </location>
    <ligand>
        <name>substrate</name>
    </ligand>
</feature>
<feature type="binding site" evidence="7">
    <location>
        <position position="135"/>
    </location>
    <ligand>
        <name>S-adenosyl-L-methionine</name>
        <dbReference type="ChEBI" id="CHEBI:59789"/>
    </ligand>
</feature>
<dbReference type="EMBL" id="CP013920">
    <property type="protein sequence ID" value="AMA64743.1"/>
    <property type="molecule type" value="Genomic_DNA"/>
</dbReference>
<comment type="catalytic activity">
    <reaction evidence="1 7">
        <text>guanosine(46) in tRNA + S-adenosyl-L-methionine = N(7)-methylguanosine(46) in tRNA + S-adenosyl-L-homocysteine</text>
        <dbReference type="Rhea" id="RHEA:42708"/>
        <dbReference type="Rhea" id="RHEA-COMP:10188"/>
        <dbReference type="Rhea" id="RHEA-COMP:10189"/>
        <dbReference type="ChEBI" id="CHEBI:57856"/>
        <dbReference type="ChEBI" id="CHEBI:59789"/>
        <dbReference type="ChEBI" id="CHEBI:74269"/>
        <dbReference type="ChEBI" id="CHEBI:74480"/>
        <dbReference type="EC" id="2.1.1.33"/>
    </reaction>
</comment>
<dbReference type="InterPro" id="IPR029063">
    <property type="entry name" value="SAM-dependent_MTases_sf"/>
</dbReference>
<gene>
    <name evidence="7 8" type="primary">trmB</name>
    <name evidence="8" type="ORF">AUT07_00155</name>
</gene>
<keyword evidence="6 7" id="KW-0819">tRNA processing</keyword>
<evidence type="ECO:0000313" key="9">
    <source>
        <dbReference type="Proteomes" id="UP000069926"/>
    </source>
</evidence>
<evidence type="ECO:0000256" key="7">
    <source>
        <dbReference type="HAMAP-Rule" id="MF_01057"/>
    </source>
</evidence>
<dbReference type="EC" id="2.1.1.33" evidence="7"/>
<dbReference type="PANTHER" id="PTHR23417:SF14">
    <property type="entry name" value="PENTACOTRIPEPTIDE-REPEAT REGION OF PRORP DOMAIN-CONTAINING PROTEIN"/>
    <property type="match status" value="1"/>
</dbReference>
<dbReference type="NCBIfam" id="TIGR00091">
    <property type="entry name" value="tRNA (guanosine(46)-N7)-methyltransferase TrmB"/>
    <property type="match status" value="1"/>
</dbReference>
<evidence type="ECO:0000313" key="8">
    <source>
        <dbReference type="EMBL" id="AMA64743.1"/>
    </source>
</evidence>
<evidence type="ECO:0000256" key="3">
    <source>
        <dbReference type="ARBA" id="ARBA00022603"/>
    </source>
</evidence>
<dbReference type="PROSITE" id="PS51625">
    <property type="entry name" value="SAM_MT_TRMB"/>
    <property type="match status" value="1"/>
</dbReference>
<evidence type="ECO:0000256" key="1">
    <source>
        <dbReference type="ARBA" id="ARBA00000142"/>
    </source>
</evidence>
<comment type="function">
    <text evidence="2 7">Catalyzes the formation of N(7)-methylguanine at position 46 (m7G46) in tRNA.</text>
</comment>